<feature type="signal peptide" evidence="5">
    <location>
        <begin position="1"/>
        <end position="24"/>
    </location>
</feature>
<gene>
    <name evidence="8" type="ORF">F0U44_21000</name>
</gene>
<name>A0A5B1L717_9ACTN</name>
<dbReference type="Gene3D" id="3.20.20.80">
    <property type="entry name" value="Glycosidases"/>
    <property type="match status" value="1"/>
</dbReference>
<dbReference type="InterPro" id="IPR052764">
    <property type="entry name" value="GH20_Enzymes"/>
</dbReference>
<dbReference type="InterPro" id="IPR017853">
    <property type="entry name" value="GH"/>
</dbReference>
<dbReference type="PANTHER" id="PTHR43678">
    <property type="entry name" value="PUTATIVE (AFU_ORTHOLOGUE AFUA_2G00640)-RELATED"/>
    <property type="match status" value="1"/>
</dbReference>
<keyword evidence="2 8" id="KW-0378">Hydrolase</keyword>
<comment type="caution">
    <text evidence="8">The sequence shown here is derived from an EMBL/GenBank/DDBJ whole genome shotgun (WGS) entry which is preliminary data.</text>
</comment>
<evidence type="ECO:0000313" key="8">
    <source>
        <dbReference type="EMBL" id="KAA1415467.1"/>
    </source>
</evidence>
<evidence type="ECO:0000313" key="9">
    <source>
        <dbReference type="Proteomes" id="UP000325003"/>
    </source>
</evidence>
<keyword evidence="9" id="KW-1185">Reference proteome</keyword>
<keyword evidence="3" id="KW-0326">Glycosidase</keyword>
<keyword evidence="5" id="KW-0732">Signal</keyword>
<protein>
    <submittedName>
        <fullName evidence="8">Family 20 glycosylhydrolase</fullName>
    </submittedName>
</protein>
<evidence type="ECO:0000256" key="2">
    <source>
        <dbReference type="ARBA" id="ARBA00022801"/>
    </source>
</evidence>
<dbReference type="GO" id="GO:0005975">
    <property type="term" value="P:carbohydrate metabolic process"/>
    <property type="evidence" value="ECO:0007669"/>
    <property type="project" value="InterPro"/>
</dbReference>
<dbReference type="GO" id="GO:0004563">
    <property type="term" value="F:beta-N-acetylhexosaminidase activity"/>
    <property type="evidence" value="ECO:0007669"/>
    <property type="project" value="InterPro"/>
</dbReference>
<dbReference type="InterPro" id="IPR015882">
    <property type="entry name" value="HEX_bac_N"/>
</dbReference>
<organism evidence="8 9">
    <name type="scientific">Nocardioides humilatus</name>
    <dbReference type="NCBI Taxonomy" id="2607660"/>
    <lineage>
        <taxon>Bacteria</taxon>
        <taxon>Bacillati</taxon>
        <taxon>Actinomycetota</taxon>
        <taxon>Actinomycetes</taxon>
        <taxon>Propionibacteriales</taxon>
        <taxon>Nocardioidaceae</taxon>
        <taxon>Nocardioides</taxon>
    </lineage>
</organism>
<feature type="active site" description="Proton donor" evidence="4">
    <location>
        <position position="311"/>
    </location>
</feature>
<comment type="similarity">
    <text evidence="1">Belongs to the glycosyl hydrolase 20 family.</text>
</comment>
<feature type="chain" id="PRO_5039672857" evidence="5">
    <location>
        <begin position="25"/>
        <end position="522"/>
    </location>
</feature>
<dbReference type="SUPFAM" id="SSF51445">
    <property type="entry name" value="(Trans)glycosidases"/>
    <property type="match status" value="1"/>
</dbReference>
<evidence type="ECO:0000259" key="6">
    <source>
        <dbReference type="Pfam" id="PF00728"/>
    </source>
</evidence>
<dbReference type="InterPro" id="IPR015883">
    <property type="entry name" value="Glyco_hydro_20_cat"/>
</dbReference>
<dbReference type="AlphaFoldDB" id="A0A5B1L717"/>
<evidence type="ECO:0000256" key="3">
    <source>
        <dbReference type="ARBA" id="ARBA00023295"/>
    </source>
</evidence>
<sequence>MKRAALLGAAVASCAAAIGTFVPAGPAPAAADVAVTLPATIPAVQQWRPATGTFTPADDVRIVVPAEDAALLGDTADLLAQDLAASTDLAPTVAIGTTPRDGDILLDRIPGFGLRPEGYRLQVGDVLAVKARDDTGAFYGTRSVIQMLRQQPALPRGVVVDWPRYPDRGLLIDAGRRYFSPAFYRTQIERMSYLKLNLLHLHISDDAGLGIESELHPEAVADQFLTQDEVRDLVAFAHRHHVRVIPEIDMPGHMLGILEDHPELQLRDFQGTPSPERLDITNPDARAFAKELLTELLPLFPDADWHLGGDEYLMLAEYPLYPSLRRYAAERYGTGVVGQDALIDFMNEMAAFVQAHGKVARMWNDGAGRAHKAVLDPDVVVEWWTDFSPLSDPLPPTPATLVKAGHQTLNNGWWPTYYGAPGLPAPSFREAYGKWQVHHFYGTLYANSTVQVPPKRLPAGSPANRGSQLSIWSDGPAQTDDELLAGSLPGLRLIAQKTWESPAQPTYDAFEATAAAIGPTAD</sequence>
<dbReference type="CDD" id="cd06564">
    <property type="entry name" value="GH20_DspB_LnbB-like"/>
    <property type="match status" value="1"/>
</dbReference>
<evidence type="ECO:0000259" key="7">
    <source>
        <dbReference type="Pfam" id="PF02838"/>
    </source>
</evidence>
<feature type="domain" description="Glycoside hydrolase family 20 catalytic" evidence="6">
    <location>
        <begin position="165"/>
        <end position="388"/>
    </location>
</feature>
<dbReference type="SUPFAM" id="SSF55545">
    <property type="entry name" value="beta-N-acetylhexosaminidase-like domain"/>
    <property type="match status" value="1"/>
</dbReference>
<evidence type="ECO:0000256" key="4">
    <source>
        <dbReference type="PIRSR" id="PIRSR625705-1"/>
    </source>
</evidence>
<dbReference type="Pfam" id="PF02838">
    <property type="entry name" value="Glyco_hydro_20b"/>
    <property type="match status" value="1"/>
</dbReference>
<dbReference type="Pfam" id="PF00728">
    <property type="entry name" value="Glyco_hydro_20"/>
    <property type="match status" value="1"/>
</dbReference>
<dbReference type="EMBL" id="VUJV01000009">
    <property type="protein sequence ID" value="KAA1415467.1"/>
    <property type="molecule type" value="Genomic_DNA"/>
</dbReference>
<evidence type="ECO:0000256" key="1">
    <source>
        <dbReference type="ARBA" id="ARBA00006285"/>
    </source>
</evidence>
<feature type="domain" description="Beta-hexosaminidase bacterial type N-terminal" evidence="7">
    <location>
        <begin position="38"/>
        <end position="162"/>
    </location>
</feature>
<dbReference type="PRINTS" id="PR00738">
    <property type="entry name" value="GLHYDRLASE20"/>
</dbReference>
<dbReference type="InterPro" id="IPR025705">
    <property type="entry name" value="Beta_hexosaminidase_sua/sub"/>
</dbReference>
<proteinExistence type="inferred from homology"/>
<dbReference type="Proteomes" id="UP000325003">
    <property type="component" value="Unassembled WGS sequence"/>
</dbReference>
<reference evidence="8 9" key="1">
    <citation type="submission" date="2019-09" db="EMBL/GenBank/DDBJ databases">
        <title>Nocardioides panacisoli sp. nov., isolated from the soil of a ginseng field.</title>
        <authorList>
            <person name="Cho C."/>
        </authorList>
    </citation>
    <scope>NUCLEOTIDE SEQUENCE [LARGE SCALE GENOMIC DNA]</scope>
    <source>
        <strain evidence="8 9">BN130099</strain>
    </source>
</reference>
<dbReference type="InterPro" id="IPR029018">
    <property type="entry name" value="Hex-like_dom2"/>
</dbReference>
<dbReference type="RefSeq" id="WP_149730341.1">
    <property type="nucleotide sequence ID" value="NZ_VUJV01000009.1"/>
</dbReference>
<reference evidence="8 9" key="2">
    <citation type="submission" date="2019-09" db="EMBL/GenBank/DDBJ databases">
        <authorList>
            <person name="Jin C."/>
        </authorList>
    </citation>
    <scope>NUCLEOTIDE SEQUENCE [LARGE SCALE GENOMIC DNA]</scope>
    <source>
        <strain evidence="8 9">BN130099</strain>
    </source>
</reference>
<evidence type="ECO:0000256" key="5">
    <source>
        <dbReference type="SAM" id="SignalP"/>
    </source>
</evidence>
<dbReference type="Gene3D" id="3.30.379.10">
    <property type="entry name" value="Chitobiase/beta-hexosaminidase domain 2-like"/>
    <property type="match status" value="1"/>
</dbReference>
<accession>A0A5B1L717</accession>
<dbReference type="PANTHER" id="PTHR43678:SF1">
    <property type="entry name" value="BETA-N-ACETYLHEXOSAMINIDASE"/>
    <property type="match status" value="1"/>
</dbReference>